<accession>A0A371EB31</accession>
<dbReference type="Proteomes" id="UP000257109">
    <property type="component" value="Unassembled WGS sequence"/>
</dbReference>
<dbReference type="EMBL" id="QJKJ01015019">
    <property type="protein sequence ID" value="RDX63231.1"/>
    <property type="molecule type" value="Genomic_DNA"/>
</dbReference>
<organism evidence="1 2">
    <name type="scientific">Mucuna pruriens</name>
    <name type="common">Velvet bean</name>
    <name type="synonym">Dolichos pruriens</name>
    <dbReference type="NCBI Taxonomy" id="157652"/>
    <lineage>
        <taxon>Eukaryota</taxon>
        <taxon>Viridiplantae</taxon>
        <taxon>Streptophyta</taxon>
        <taxon>Embryophyta</taxon>
        <taxon>Tracheophyta</taxon>
        <taxon>Spermatophyta</taxon>
        <taxon>Magnoliopsida</taxon>
        <taxon>eudicotyledons</taxon>
        <taxon>Gunneridae</taxon>
        <taxon>Pentapetalae</taxon>
        <taxon>rosids</taxon>
        <taxon>fabids</taxon>
        <taxon>Fabales</taxon>
        <taxon>Fabaceae</taxon>
        <taxon>Papilionoideae</taxon>
        <taxon>50 kb inversion clade</taxon>
        <taxon>NPAAA clade</taxon>
        <taxon>indigoferoid/millettioid clade</taxon>
        <taxon>Phaseoleae</taxon>
        <taxon>Mucuna</taxon>
    </lineage>
</organism>
<name>A0A371EB31_MUCPR</name>
<protein>
    <submittedName>
        <fullName evidence="1">Uncharacterized protein</fullName>
    </submittedName>
</protein>
<feature type="non-terminal residue" evidence="1">
    <location>
        <position position="1"/>
    </location>
</feature>
<gene>
    <name evidence="1" type="ORF">CR513_58371</name>
</gene>
<evidence type="ECO:0000313" key="1">
    <source>
        <dbReference type="EMBL" id="RDX63231.1"/>
    </source>
</evidence>
<reference evidence="1" key="1">
    <citation type="submission" date="2018-05" db="EMBL/GenBank/DDBJ databases">
        <title>Draft genome of Mucuna pruriens seed.</title>
        <authorList>
            <person name="Nnadi N.E."/>
            <person name="Vos R."/>
            <person name="Hasami M.H."/>
            <person name="Devisetty U.K."/>
            <person name="Aguiy J.C."/>
        </authorList>
    </citation>
    <scope>NUCLEOTIDE SEQUENCE [LARGE SCALE GENOMIC DNA]</scope>
    <source>
        <strain evidence="1">JCA_2017</strain>
    </source>
</reference>
<comment type="caution">
    <text evidence="1">The sequence shown here is derived from an EMBL/GenBank/DDBJ whole genome shotgun (WGS) entry which is preliminary data.</text>
</comment>
<sequence>MARNCSVYHISLERSLAATVVFASGTHIRLCALGTVRPGLSSMLTLASLPFNICPCGPTTCRSKHWITDASNVAIPEVAKFTPGHILLPDPNGRN</sequence>
<dbReference type="AlphaFoldDB" id="A0A371EB31"/>
<keyword evidence="2" id="KW-1185">Reference proteome</keyword>
<proteinExistence type="predicted"/>
<evidence type="ECO:0000313" key="2">
    <source>
        <dbReference type="Proteomes" id="UP000257109"/>
    </source>
</evidence>